<evidence type="ECO:0000259" key="9">
    <source>
        <dbReference type="PROSITE" id="PS50893"/>
    </source>
</evidence>
<evidence type="ECO:0000256" key="5">
    <source>
        <dbReference type="ARBA" id="ARBA00022741"/>
    </source>
</evidence>
<dbReference type="GO" id="GO:0005524">
    <property type="term" value="F:ATP binding"/>
    <property type="evidence" value="ECO:0007669"/>
    <property type="project" value="UniProtKB-KW"/>
</dbReference>
<feature type="domain" description="ABC transporter" evidence="9">
    <location>
        <begin position="255"/>
        <end position="501"/>
    </location>
</feature>
<accession>A0A662DJF0</accession>
<evidence type="ECO:0000256" key="4">
    <source>
        <dbReference type="ARBA" id="ARBA00022737"/>
    </source>
</evidence>
<keyword evidence="4" id="KW-0677">Repeat</keyword>
<dbReference type="CDD" id="cd03215">
    <property type="entry name" value="ABC_Carb_Monos_II"/>
    <property type="match status" value="1"/>
</dbReference>
<dbReference type="AlphaFoldDB" id="A0A662DJF0"/>
<comment type="caution">
    <text evidence="10">The sequence shown here is derived from an EMBL/GenBank/DDBJ whole genome shotgun (WGS) entry which is preliminary data.</text>
</comment>
<dbReference type="InterPro" id="IPR017871">
    <property type="entry name" value="ABC_transporter-like_CS"/>
</dbReference>
<dbReference type="PANTHER" id="PTHR43790">
    <property type="entry name" value="CARBOHYDRATE TRANSPORT ATP-BINDING PROTEIN MG119-RELATED"/>
    <property type="match status" value="1"/>
</dbReference>
<reference evidence="10 11" key="1">
    <citation type="submission" date="2018-06" db="EMBL/GenBank/DDBJ databases">
        <title>Extensive metabolic versatility and redundancy in microbially diverse, dynamic hydrothermal sediments.</title>
        <authorList>
            <person name="Dombrowski N."/>
            <person name="Teske A."/>
            <person name="Baker B.J."/>
        </authorList>
    </citation>
    <scope>NUCLEOTIDE SEQUENCE [LARGE SCALE GENOMIC DNA]</scope>
    <source>
        <strain evidence="10">B19_G9</strain>
    </source>
</reference>
<proteinExistence type="predicted"/>
<keyword evidence="3" id="KW-1003">Cell membrane</keyword>
<keyword evidence="7" id="KW-1278">Translocase</keyword>
<keyword evidence="6 10" id="KW-0067">ATP-binding</keyword>
<dbReference type="GO" id="GO:0005886">
    <property type="term" value="C:plasma membrane"/>
    <property type="evidence" value="ECO:0007669"/>
    <property type="project" value="UniProtKB-SubCell"/>
</dbReference>
<dbReference type="GO" id="GO:0016887">
    <property type="term" value="F:ATP hydrolysis activity"/>
    <property type="evidence" value="ECO:0007669"/>
    <property type="project" value="InterPro"/>
</dbReference>
<dbReference type="Proteomes" id="UP000267654">
    <property type="component" value="Unassembled WGS sequence"/>
</dbReference>
<dbReference type="SUPFAM" id="SSF52540">
    <property type="entry name" value="P-loop containing nucleoside triphosphate hydrolases"/>
    <property type="match status" value="2"/>
</dbReference>
<evidence type="ECO:0000256" key="7">
    <source>
        <dbReference type="ARBA" id="ARBA00022967"/>
    </source>
</evidence>
<keyword evidence="5" id="KW-0547">Nucleotide-binding</keyword>
<dbReference type="InterPro" id="IPR027417">
    <property type="entry name" value="P-loop_NTPase"/>
</dbReference>
<evidence type="ECO:0000256" key="2">
    <source>
        <dbReference type="ARBA" id="ARBA00022448"/>
    </source>
</evidence>
<organism evidence="10 11">
    <name type="scientific">Aerophobetes bacterium</name>
    <dbReference type="NCBI Taxonomy" id="2030807"/>
    <lineage>
        <taxon>Bacteria</taxon>
        <taxon>Candidatus Aerophobota</taxon>
    </lineage>
</organism>
<keyword evidence="2" id="KW-0813">Transport</keyword>
<dbReference type="EMBL" id="QMQB01000013">
    <property type="protein sequence ID" value="RLE15018.1"/>
    <property type="molecule type" value="Genomic_DNA"/>
</dbReference>
<evidence type="ECO:0000256" key="8">
    <source>
        <dbReference type="ARBA" id="ARBA00023136"/>
    </source>
</evidence>
<dbReference type="CDD" id="cd03216">
    <property type="entry name" value="ABC_Carb_Monos_I"/>
    <property type="match status" value="1"/>
</dbReference>
<gene>
    <name evidence="10" type="ORF">DRI96_00580</name>
</gene>
<evidence type="ECO:0000313" key="11">
    <source>
        <dbReference type="Proteomes" id="UP000267654"/>
    </source>
</evidence>
<dbReference type="FunFam" id="3.40.50.300:FF:000127">
    <property type="entry name" value="Ribose import ATP-binding protein RbsA"/>
    <property type="match status" value="1"/>
</dbReference>
<comment type="subcellular location">
    <subcellularLocation>
        <location evidence="1">Cell membrane</location>
        <topology evidence="1">Peripheral membrane protein</topology>
    </subcellularLocation>
</comment>
<dbReference type="PROSITE" id="PS00211">
    <property type="entry name" value="ABC_TRANSPORTER_1"/>
    <property type="match status" value="1"/>
</dbReference>
<dbReference type="SMART" id="SM00382">
    <property type="entry name" value="AAA"/>
    <property type="match status" value="2"/>
</dbReference>
<dbReference type="Gene3D" id="3.40.50.300">
    <property type="entry name" value="P-loop containing nucleotide triphosphate hydrolases"/>
    <property type="match status" value="2"/>
</dbReference>
<dbReference type="Pfam" id="PF00005">
    <property type="entry name" value="ABC_tran"/>
    <property type="match status" value="2"/>
</dbReference>
<protein>
    <submittedName>
        <fullName evidence="10">D-xylose ABC transporter ATP-binding protein</fullName>
    </submittedName>
</protein>
<evidence type="ECO:0000256" key="6">
    <source>
        <dbReference type="ARBA" id="ARBA00022840"/>
    </source>
</evidence>
<evidence type="ECO:0000256" key="1">
    <source>
        <dbReference type="ARBA" id="ARBA00004202"/>
    </source>
</evidence>
<feature type="domain" description="ABC transporter" evidence="9">
    <location>
        <begin position="11"/>
        <end position="248"/>
    </location>
</feature>
<name>A0A662DJF0_UNCAE</name>
<keyword evidence="8" id="KW-0472">Membrane</keyword>
<dbReference type="PROSITE" id="PS50893">
    <property type="entry name" value="ABC_TRANSPORTER_2"/>
    <property type="match status" value="2"/>
</dbReference>
<dbReference type="InterPro" id="IPR003439">
    <property type="entry name" value="ABC_transporter-like_ATP-bd"/>
</dbReference>
<evidence type="ECO:0000256" key="3">
    <source>
        <dbReference type="ARBA" id="ARBA00022475"/>
    </source>
</evidence>
<dbReference type="InterPro" id="IPR003593">
    <property type="entry name" value="AAA+_ATPase"/>
</dbReference>
<evidence type="ECO:0000313" key="10">
    <source>
        <dbReference type="EMBL" id="RLE15018.1"/>
    </source>
</evidence>
<sequence length="503" mass="57138">MNNKTDKKIILEMRAITKDFPGVRALDNVNFDLRKGEIHGLVGENGAGKTTLLKIIDGALQPTRGEVFLEGEKVFFNNPREAIDWGIGTVHQEMNIIPYFNAIENIFLGRELTKFNFIKFRELEVKTRDLLRDVGLSVDIDLYQEVKYLGAAERKIIEILRAINLQPKILILDEPTASLTIEEVKILFNLLKKFKKKGIAIIFVSHHLDEVFEITDRITVLRNGKKVGTALTSSVNKTDLIRMMINRDIKSQYPKQKIPIGKPLLEVKGLSTDFLDDINFEVREGEIVGFAGMVGSGRTELMETIFGAKEKRSGEIYLNGQKVEIRSVKEAIKNGLYLVPEERREKGIIESFSVKENLTLSHLDDFCNFNFINFDKEEKKAREIVQKLNIETPSIYTEAKNLSGGNKQKLSFGKWSFGKGKIFIFDEPTEGIDVGSKVEIYKFMNKLVKEKAGIILVSSDLPELIALSDRIYIMREGRIVDVLSGENITQEQVLESAFRVENK</sequence>
<dbReference type="PANTHER" id="PTHR43790:SF9">
    <property type="entry name" value="GALACTOFURANOSE TRANSPORTER ATP-BINDING PROTEIN YTFR"/>
    <property type="match status" value="1"/>
</dbReference>
<dbReference type="InterPro" id="IPR050107">
    <property type="entry name" value="ABC_carbohydrate_import_ATPase"/>
</dbReference>